<evidence type="ECO:0000256" key="3">
    <source>
        <dbReference type="ARBA" id="ARBA00022670"/>
    </source>
</evidence>
<feature type="active site" description="Nucleophile" evidence="6">
    <location>
        <position position="110"/>
    </location>
</feature>
<evidence type="ECO:0000259" key="8">
    <source>
        <dbReference type="Pfam" id="PF17676"/>
    </source>
</evidence>
<dbReference type="GO" id="GO:0008236">
    <property type="term" value="F:serine-type peptidase activity"/>
    <property type="evidence" value="ECO:0007669"/>
    <property type="project" value="UniProtKB-KW"/>
</dbReference>
<dbReference type="GO" id="GO:0006508">
    <property type="term" value="P:proteolysis"/>
    <property type="evidence" value="ECO:0007669"/>
    <property type="project" value="UniProtKB-KW"/>
</dbReference>
<dbReference type="SUPFAM" id="SSF141986">
    <property type="entry name" value="LD-carboxypeptidase A C-terminal domain-like"/>
    <property type="match status" value="1"/>
</dbReference>
<dbReference type="RefSeq" id="WP_131838928.1">
    <property type="nucleotide sequence ID" value="NZ_SLWB01000005.1"/>
</dbReference>
<dbReference type="CDD" id="cd07025">
    <property type="entry name" value="Peptidase_S66"/>
    <property type="match status" value="1"/>
</dbReference>
<evidence type="ECO:0000313" key="10">
    <source>
        <dbReference type="Proteomes" id="UP000294830"/>
    </source>
</evidence>
<dbReference type="InterPro" id="IPR029062">
    <property type="entry name" value="Class_I_gatase-like"/>
</dbReference>
<comment type="caution">
    <text evidence="9">The sequence shown here is derived from an EMBL/GenBank/DDBJ whole genome shotgun (WGS) entry which is preliminary data.</text>
</comment>
<dbReference type="AlphaFoldDB" id="A0A4R2ENP7"/>
<keyword evidence="3" id="KW-0645">Protease</keyword>
<dbReference type="PANTHER" id="PTHR30237">
    <property type="entry name" value="MURAMOYLTETRAPEPTIDE CARBOXYPEPTIDASE"/>
    <property type="match status" value="1"/>
</dbReference>
<dbReference type="InterPro" id="IPR003507">
    <property type="entry name" value="S66_fam"/>
</dbReference>
<dbReference type="Proteomes" id="UP000294830">
    <property type="component" value="Unassembled WGS sequence"/>
</dbReference>
<feature type="domain" description="LD-carboxypeptidase C-terminal" evidence="8">
    <location>
        <begin position="173"/>
        <end position="289"/>
    </location>
</feature>
<evidence type="ECO:0000256" key="2">
    <source>
        <dbReference type="ARBA" id="ARBA00022645"/>
    </source>
</evidence>
<proteinExistence type="inferred from homology"/>
<dbReference type="InterPro" id="IPR040449">
    <property type="entry name" value="Peptidase_S66_N"/>
</dbReference>
<dbReference type="Pfam" id="PF17676">
    <property type="entry name" value="Peptidase_S66C"/>
    <property type="match status" value="1"/>
</dbReference>
<feature type="active site" description="Charge relay system" evidence="6">
    <location>
        <position position="204"/>
    </location>
</feature>
<dbReference type="Gene3D" id="3.50.30.60">
    <property type="entry name" value="LD-carboxypeptidase A C-terminal domain-like"/>
    <property type="match status" value="1"/>
</dbReference>
<dbReference type="EMBL" id="SLWB01000005">
    <property type="protein sequence ID" value="TCN68912.1"/>
    <property type="molecule type" value="Genomic_DNA"/>
</dbReference>
<reference evidence="9 10" key="1">
    <citation type="submission" date="2019-03" db="EMBL/GenBank/DDBJ databases">
        <title>Genomic Encyclopedia of Archaeal and Bacterial Type Strains, Phase II (KMG-II): from individual species to whole genera.</title>
        <authorList>
            <person name="Goeker M."/>
        </authorList>
    </citation>
    <scope>NUCLEOTIDE SEQUENCE [LARGE SCALE GENOMIC DNA]</scope>
    <source>
        <strain evidence="9 10">RL-C</strain>
    </source>
</reference>
<sequence>MITIPKYLEQGDTIGIVATARKVSPEELAPAIKLLSNEGFKVKLGSNLFKEAHQFSGTDQQRAADVMQMVADPEVKAILCARGGYGSARILEYLDYEAIRNNPKWFCGYSDVTVMHALYTKLSIASLHSTMPINFPKDGSSNPSTQSLVDSLKGKHTALAAEANPHNVYGEAEGVLVGGNLSLVYSLMATDLQLDTNQKILFIEDLDEYLYHMDRTMLSLRHSGILGQLAGIAVGYMNDMNDNTIPFGKAAEEIVYEHTQHLGIPVAFGIPAGHLEPNYAMVLGKRYRLSVNETGSLLKIQ</sequence>
<dbReference type="GO" id="GO:0004180">
    <property type="term" value="F:carboxypeptidase activity"/>
    <property type="evidence" value="ECO:0007669"/>
    <property type="project" value="UniProtKB-KW"/>
</dbReference>
<accession>A0A4R2ENP7</accession>
<dbReference type="InterPro" id="IPR027478">
    <property type="entry name" value="LdcA_N"/>
</dbReference>
<feature type="active site" description="Charge relay system" evidence="6">
    <location>
        <position position="274"/>
    </location>
</feature>
<evidence type="ECO:0000313" key="9">
    <source>
        <dbReference type="EMBL" id="TCN68912.1"/>
    </source>
</evidence>
<dbReference type="PANTHER" id="PTHR30237:SF2">
    <property type="entry name" value="MUREIN TETRAPEPTIDE CARBOXYPEPTIDASE"/>
    <property type="match status" value="1"/>
</dbReference>
<dbReference type="OrthoDB" id="9807329at2"/>
<protein>
    <submittedName>
        <fullName evidence="9">Muramoyltetrapeptide carboxypeptidase</fullName>
    </submittedName>
</protein>
<keyword evidence="5" id="KW-0720">Serine protease</keyword>
<keyword evidence="4" id="KW-0378">Hydrolase</keyword>
<keyword evidence="2 9" id="KW-0121">Carboxypeptidase</keyword>
<evidence type="ECO:0000256" key="1">
    <source>
        <dbReference type="ARBA" id="ARBA00010233"/>
    </source>
</evidence>
<dbReference type="Gene3D" id="3.40.50.10740">
    <property type="entry name" value="Class I glutamine amidotransferase-like"/>
    <property type="match status" value="1"/>
</dbReference>
<dbReference type="InterPro" id="IPR040921">
    <property type="entry name" value="Peptidase_S66C"/>
</dbReference>
<evidence type="ECO:0000259" key="7">
    <source>
        <dbReference type="Pfam" id="PF02016"/>
    </source>
</evidence>
<keyword evidence="10" id="KW-1185">Reference proteome</keyword>
<dbReference type="InterPro" id="IPR027461">
    <property type="entry name" value="Carboxypeptidase_A_C_sf"/>
</dbReference>
<dbReference type="PIRSF" id="PIRSF028757">
    <property type="entry name" value="LD-carboxypeptidase"/>
    <property type="match status" value="1"/>
</dbReference>
<dbReference type="Pfam" id="PF02016">
    <property type="entry name" value="Peptidase_S66"/>
    <property type="match status" value="1"/>
</dbReference>
<evidence type="ECO:0000256" key="5">
    <source>
        <dbReference type="ARBA" id="ARBA00022825"/>
    </source>
</evidence>
<name>A0A4R2ENP7_9BACT</name>
<organism evidence="9 10">
    <name type="scientific">Acetobacteroides hydrogenigenes</name>
    <dbReference type="NCBI Taxonomy" id="979970"/>
    <lineage>
        <taxon>Bacteria</taxon>
        <taxon>Pseudomonadati</taxon>
        <taxon>Bacteroidota</taxon>
        <taxon>Bacteroidia</taxon>
        <taxon>Bacteroidales</taxon>
        <taxon>Rikenellaceae</taxon>
        <taxon>Acetobacteroides</taxon>
    </lineage>
</organism>
<comment type="similarity">
    <text evidence="1">Belongs to the peptidase S66 family.</text>
</comment>
<evidence type="ECO:0000256" key="6">
    <source>
        <dbReference type="PIRSR" id="PIRSR028757-1"/>
    </source>
</evidence>
<dbReference type="SUPFAM" id="SSF52317">
    <property type="entry name" value="Class I glutamine amidotransferase-like"/>
    <property type="match status" value="1"/>
</dbReference>
<feature type="domain" description="LD-carboxypeptidase N-terminal" evidence="7">
    <location>
        <begin position="14"/>
        <end position="128"/>
    </location>
</feature>
<gene>
    <name evidence="9" type="ORF">CLV25_105114</name>
</gene>
<evidence type="ECO:0000256" key="4">
    <source>
        <dbReference type="ARBA" id="ARBA00022801"/>
    </source>
</evidence>